<dbReference type="AlphaFoldDB" id="Q2L2V9"/>
<dbReference type="RefSeq" id="WP_012417003.1">
    <property type="nucleotide sequence ID" value="NC_010645.1"/>
</dbReference>
<dbReference type="OrthoDB" id="6638297at2"/>
<proteinExistence type="predicted"/>
<dbReference type="STRING" id="360910.BAV1323"/>
<name>Q2L2V9_BORA1</name>
<dbReference type="KEGG" id="bav:BAV1323"/>
<dbReference type="EMBL" id="AM167904">
    <property type="protein sequence ID" value="CAJ48930.1"/>
    <property type="molecule type" value="Genomic_DNA"/>
</dbReference>
<sequence>MIPGINLLGLAASVIQMQSVGLLRFKARFQNDRGQHINEYYPVETIQGSWQPASESTIRNLGLDASQRYFNLYTARDISGVQRGAAPDLLVLGGKRYDVIGVTDWHALDGWKGILCVEAGPYDPERA</sequence>
<keyword evidence="2" id="KW-1185">Reference proteome</keyword>
<dbReference type="Pfam" id="PF22755">
    <property type="entry name" value="E217_gp28"/>
    <property type="match status" value="1"/>
</dbReference>
<gene>
    <name evidence="1" type="ordered locus">BAV1323</name>
</gene>
<dbReference type="Proteomes" id="UP000001977">
    <property type="component" value="Chromosome"/>
</dbReference>
<evidence type="ECO:0000313" key="2">
    <source>
        <dbReference type="Proteomes" id="UP000001977"/>
    </source>
</evidence>
<organism evidence="1 2">
    <name type="scientific">Bordetella avium (strain 197N)</name>
    <dbReference type="NCBI Taxonomy" id="360910"/>
    <lineage>
        <taxon>Bacteria</taxon>
        <taxon>Pseudomonadati</taxon>
        <taxon>Pseudomonadota</taxon>
        <taxon>Betaproteobacteria</taxon>
        <taxon>Burkholderiales</taxon>
        <taxon>Alcaligenaceae</taxon>
        <taxon>Bordetella</taxon>
    </lineage>
</organism>
<protein>
    <submittedName>
        <fullName evidence="1">Phage protein</fullName>
    </submittedName>
</protein>
<reference evidence="1 2" key="1">
    <citation type="journal article" date="2006" name="J. Bacteriol.">
        <title>Comparison of the genome sequence of the poultry pathogen Bordetella avium with those of B. bronchiseptica, B. pertussis, and B. parapertussis reveals extensive diversity in surface structures associated with host interaction.</title>
        <authorList>
            <person name="Sebaihia M."/>
            <person name="Preston A."/>
            <person name="Maskell D.J."/>
            <person name="Kuzmiak H."/>
            <person name="Connell T.D."/>
            <person name="King N.D."/>
            <person name="Orndorff P.E."/>
            <person name="Miyamoto D.M."/>
            <person name="Thomson N.R."/>
            <person name="Harris D."/>
            <person name="Goble A."/>
            <person name="Lord A."/>
            <person name="Murphy L."/>
            <person name="Quail M.A."/>
            <person name="Rutter S."/>
            <person name="Squares R."/>
            <person name="Squares S."/>
            <person name="Woodward J."/>
            <person name="Parkhill J."/>
            <person name="Temple L.M."/>
        </authorList>
    </citation>
    <scope>NUCLEOTIDE SEQUENCE [LARGE SCALE GENOMIC DNA]</scope>
    <source>
        <strain evidence="1 2">197N</strain>
    </source>
</reference>
<dbReference type="InterPro" id="IPR054441">
    <property type="entry name" value="Gp28-like"/>
</dbReference>
<dbReference type="HOGENOM" id="CLU_2023181_0_0_4"/>
<evidence type="ECO:0000313" key="1">
    <source>
        <dbReference type="EMBL" id="CAJ48930.1"/>
    </source>
</evidence>
<accession>Q2L2V9</accession>